<dbReference type="EnsemblMetazoa" id="BGLB037321-RA">
    <property type="protein sequence ID" value="BGLB037321-PA"/>
    <property type="gene ID" value="BGLB037321"/>
</dbReference>
<dbReference type="GO" id="GO:0004222">
    <property type="term" value="F:metalloendopeptidase activity"/>
    <property type="evidence" value="ECO:0007669"/>
    <property type="project" value="InterPro"/>
</dbReference>
<proteinExistence type="predicted"/>
<dbReference type="VEuPathDB" id="VectorBase:BGLAX_030749"/>
<sequence>MWVGSVDILGLAWIKTICSTNGQSSSAIEEMGDYSSIITAAHELGHSLSAQHDGYLNFCSFEDRYLMASSDSYPTQLTRQHPWRFSYCTVNYIVSYLTLLSDT</sequence>
<organism evidence="3 4">
    <name type="scientific">Biomphalaria glabrata</name>
    <name type="common">Bloodfluke planorb</name>
    <name type="synonym">Freshwater snail</name>
    <dbReference type="NCBI Taxonomy" id="6526"/>
    <lineage>
        <taxon>Eukaryota</taxon>
        <taxon>Metazoa</taxon>
        <taxon>Spiralia</taxon>
        <taxon>Lophotrochozoa</taxon>
        <taxon>Mollusca</taxon>
        <taxon>Gastropoda</taxon>
        <taxon>Heterobranchia</taxon>
        <taxon>Euthyneura</taxon>
        <taxon>Panpulmonata</taxon>
        <taxon>Hygrophila</taxon>
        <taxon>Lymnaeoidea</taxon>
        <taxon>Planorbidae</taxon>
        <taxon>Biomphalaria</taxon>
    </lineage>
</organism>
<dbReference type="PANTHER" id="PTHR11905:SF159">
    <property type="entry name" value="ADAM METALLOPROTEASE"/>
    <property type="match status" value="1"/>
</dbReference>
<dbReference type="InterPro" id="IPR001590">
    <property type="entry name" value="Peptidase_M12B"/>
</dbReference>
<feature type="binding site" evidence="1">
    <location>
        <position position="42"/>
    </location>
    <ligand>
        <name>Zn(2+)</name>
        <dbReference type="ChEBI" id="CHEBI:29105"/>
        <note>catalytic</note>
    </ligand>
</feature>
<dbReference type="Pfam" id="PF13582">
    <property type="entry name" value="Reprolysin_3"/>
    <property type="match status" value="1"/>
</dbReference>
<dbReference type="VEuPathDB" id="VectorBase:BGLB037321"/>
<dbReference type="AlphaFoldDB" id="A0A2C9M111"/>
<feature type="active site" evidence="1">
    <location>
        <position position="43"/>
    </location>
</feature>
<dbReference type="InterPro" id="IPR024079">
    <property type="entry name" value="MetalloPept_cat_dom_sf"/>
</dbReference>
<gene>
    <name evidence="3" type="primary">106052333</name>
</gene>
<comment type="caution">
    <text evidence="1">Lacks conserved residue(s) required for the propagation of feature annotation.</text>
</comment>
<accession>A0A2C9M111</accession>
<dbReference type="SUPFAM" id="SSF55486">
    <property type="entry name" value="Metalloproteases ('zincins'), catalytic domain"/>
    <property type="match status" value="1"/>
</dbReference>
<feature type="domain" description="Peptidase M12B" evidence="2">
    <location>
        <begin position="7"/>
        <end position="103"/>
    </location>
</feature>
<protein>
    <recommendedName>
        <fullName evidence="2">Peptidase M12B domain-containing protein</fullName>
    </recommendedName>
</protein>
<evidence type="ECO:0000256" key="1">
    <source>
        <dbReference type="PROSITE-ProRule" id="PRU00276"/>
    </source>
</evidence>
<dbReference type="GO" id="GO:0006509">
    <property type="term" value="P:membrane protein ectodomain proteolysis"/>
    <property type="evidence" value="ECO:0007669"/>
    <property type="project" value="TreeGrafter"/>
</dbReference>
<dbReference type="KEGG" id="bgt:106052333"/>
<evidence type="ECO:0000313" key="4">
    <source>
        <dbReference type="Proteomes" id="UP000076420"/>
    </source>
</evidence>
<dbReference type="GO" id="GO:0046872">
    <property type="term" value="F:metal ion binding"/>
    <property type="evidence" value="ECO:0007669"/>
    <property type="project" value="UniProtKB-KW"/>
</dbReference>
<keyword evidence="1" id="KW-0862">Zinc</keyword>
<dbReference type="PROSITE" id="PS50215">
    <property type="entry name" value="ADAM_MEPRO"/>
    <property type="match status" value="1"/>
</dbReference>
<dbReference type="PANTHER" id="PTHR11905">
    <property type="entry name" value="ADAM A DISINTEGRIN AND METALLOPROTEASE DOMAIN"/>
    <property type="match status" value="1"/>
</dbReference>
<feature type="binding site" evidence="1">
    <location>
        <position position="52"/>
    </location>
    <ligand>
        <name>Zn(2+)</name>
        <dbReference type="ChEBI" id="CHEBI:29105"/>
        <note>catalytic</note>
    </ligand>
</feature>
<keyword evidence="1" id="KW-0479">Metal-binding</keyword>
<dbReference type="Gene3D" id="3.40.390.10">
    <property type="entry name" value="Collagenase (Catalytic Domain)"/>
    <property type="match status" value="1"/>
</dbReference>
<name>A0A2C9M111_BIOGL</name>
<evidence type="ECO:0000259" key="2">
    <source>
        <dbReference type="PROSITE" id="PS50215"/>
    </source>
</evidence>
<evidence type="ECO:0000313" key="3">
    <source>
        <dbReference type="EnsemblMetazoa" id="BGLB037321-PA"/>
    </source>
</evidence>
<reference evidence="3" key="1">
    <citation type="submission" date="2020-05" db="UniProtKB">
        <authorList>
            <consortium name="EnsemblMetazoa"/>
        </authorList>
    </citation>
    <scope>IDENTIFICATION</scope>
    <source>
        <strain evidence="3">BB02</strain>
    </source>
</reference>
<feature type="binding site" evidence="1">
    <location>
        <position position="46"/>
    </location>
    <ligand>
        <name>Zn(2+)</name>
        <dbReference type="ChEBI" id="CHEBI:29105"/>
        <note>catalytic</note>
    </ligand>
</feature>
<dbReference type="Proteomes" id="UP000076420">
    <property type="component" value="Unassembled WGS sequence"/>
</dbReference>